<dbReference type="Pfam" id="PF13350">
    <property type="entry name" value="Y_phosphatase3"/>
    <property type="match status" value="1"/>
</dbReference>
<comment type="caution">
    <text evidence="1">The sequence shown here is derived from an EMBL/GenBank/DDBJ whole genome shotgun (WGS) entry which is preliminary data.</text>
</comment>
<dbReference type="GO" id="GO:0004721">
    <property type="term" value="F:phosphoprotein phosphatase activity"/>
    <property type="evidence" value="ECO:0007669"/>
    <property type="project" value="InterPro"/>
</dbReference>
<reference evidence="1 2" key="1">
    <citation type="journal article" date="2024" name="Nat. Commun.">
        <title>Phylogenomics reveals the evolutionary origins of lichenization in chlorophyte algae.</title>
        <authorList>
            <person name="Puginier C."/>
            <person name="Libourel C."/>
            <person name="Otte J."/>
            <person name="Skaloud P."/>
            <person name="Haon M."/>
            <person name="Grisel S."/>
            <person name="Petersen M."/>
            <person name="Berrin J.G."/>
            <person name="Delaux P.M."/>
            <person name="Dal Grande F."/>
            <person name="Keller J."/>
        </authorList>
    </citation>
    <scope>NUCLEOTIDE SEQUENCE [LARGE SCALE GENOMIC DNA]</scope>
    <source>
        <strain evidence="1 2">SAG 2145</strain>
    </source>
</reference>
<evidence type="ECO:0008006" key="3">
    <source>
        <dbReference type="Google" id="ProtNLM"/>
    </source>
</evidence>
<dbReference type="InterPro" id="IPR029021">
    <property type="entry name" value="Prot-tyrosine_phosphatase-like"/>
</dbReference>
<accession>A0AAW1QND4</accession>
<keyword evidence="2" id="KW-1185">Reference proteome</keyword>
<organism evidence="1 2">
    <name type="scientific">Apatococcus lobatus</name>
    <dbReference type="NCBI Taxonomy" id="904363"/>
    <lineage>
        <taxon>Eukaryota</taxon>
        <taxon>Viridiplantae</taxon>
        <taxon>Chlorophyta</taxon>
        <taxon>core chlorophytes</taxon>
        <taxon>Trebouxiophyceae</taxon>
        <taxon>Chlorellales</taxon>
        <taxon>Chlorellaceae</taxon>
        <taxon>Apatococcus</taxon>
    </lineage>
</organism>
<dbReference type="Gene3D" id="3.90.190.10">
    <property type="entry name" value="Protein tyrosine phosphatase superfamily"/>
    <property type="match status" value="1"/>
</dbReference>
<sequence>MGQAFSSGARRNPFFRVFMRPFRHYHNAAAQTVAAATKPFRAVAPRPVPLTRVLQDLKNIKNTRDLAEACPNIQPGRIIRSGSPAQAQAGDVNILRSSASVTHLVDLRSDYERKEDGDTAIMRSASSLRTVSRGSLMAVPSFRASKPSQPGLSGLSVNHVSLLERRRYYLALLRRLPVNVSGPAVFWQLFNPSYGRSLIIQEINKGGLPQLYEVMLETAKPEIKCALEVVTEAAEAGEVVMFFCKLGKDRTGLIALLILSCCGSSDDEIISDYARSDGVEEIALGGAEKEVQGLDVARFSAAPAEAMAATLEYLRSRYKGPLDYLESIGFGRGPQLRLKYALARDSDKQQGEQNL</sequence>
<dbReference type="SUPFAM" id="SSF52799">
    <property type="entry name" value="(Phosphotyrosine protein) phosphatases II"/>
    <property type="match status" value="1"/>
</dbReference>
<protein>
    <recommendedName>
        <fullName evidence="3">Tyrosine specific protein phosphatases domain-containing protein</fullName>
    </recommendedName>
</protein>
<evidence type="ECO:0000313" key="2">
    <source>
        <dbReference type="Proteomes" id="UP001438707"/>
    </source>
</evidence>
<name>A0AAW1QND4_9CHLO</name>
<gene>
    <name evidence="1" type="ORF">WJX74_004156</name>
</gene>
<dbReference type="EMBL" id="JALJOS010000030">
    <property type="protein sequence ID" value="KAK9822752.1"/>
    <property type="molecule type" value="Genomic_DNA"/>
</dbReference>
<dbReference type="InterPro" id="IPR026893">
    <property type="entry name" value="Tyr/Ser_Pase_IphP-type"/>
</dbReference>
<evidence type="ECO:0000313" key="1">
    <source>
        <dbReference type="EMBL" id="KAK9822752.1"/>
    </source>
</evidence>
<dbReference type="Proteomes" id="UP001438707">
    <property type="component" value="Unassembled WGS sequence"/>
</dbReference>
<proteinExistence type="predicted"/>
<dbReference type="AlphaFoldDB" id="A0AAW1QND4"/>